<accession>A0AA96JVC9</accession>
<sequence>MPVNALRKPGARMSLQEALARVEKLKRLTESSNPHEAALAALRLKDFDVEVARFPRPEPVAEDVPQTEDHAYLNKVVDILDEKPIVPYETLDEIEVEQSSDKSKVNWDELHFALVKKAQRMGADALINIQLKGTAEQKVLGATALKYLTPKEVLEIQQSTALEDAEKAYNESQKERLDEDLAPGIG</sequence>
<evidence type="ECO:0000313" key="2">
    <source>
        <dbReference type="EMBL" id="WNM60870.1"/>
    </source>
</evidence>
<dbReference type="Proteomes" id="UP001302494">
    <property type="component" value="Chromosome"/>
</dbReference>
<evidence type="ECO:0000313" key="3">
    <source>
        <dbReference type="Proteomes" id="UP001302494"/>
    </source>
</evidence>
<protein>
    <submittedName>
        <fullName evidence="2">Uncharacterized protein</fullName>
    </submittedName>
</protein>
<dbReference type="KEGG" id="nneo:PQG83_14015"/>
<feature type="region of interest" description="Disordered" evidence="1">
    <location>
        <begin position="166"/>
        <end position="186"/>
    </location>
</feature>
<gene>
    <name evidence="2" type="ORF">PQG83_14015</name>
</gene>
<feature type="compositionally biased region" description="Basic and acidic residues" evidence="1">
    <location>
        <begin position="166"/>
        <end position="179"/>
    </location>
</feature>
<dbReference type="RefSeq" id="WP_312742228.1">
    <property type="nucleotide sequence ID" value="NZ_CP116968.1"/>
</dbReference>
<organism evidence="2 3">
    <name type="scientific">Candidatus Nitrospira neomarina</name>
    <dbReference type="NCBI Taxonomy" id="3020899"/>
    <lineage>
        <taxon>Bacteria</taxon>
        <taxon>Pseudomonadati</taxon>
        <taxon>Nitrospirota</taxon>
        <taxon>Nitrospiria</taxon>
        <taxon>Nitrospirales</taxon>
        <taxon>Nitrospiraceae</taxon>
        <taxon>Nitrospira</taxon>
    </lineage>
</organism>
<dbReference type="EMBL" id="CP116968">
    <property type="protein sequence ID" value="WNM60870.1"/>
    <property type="molecule type" value="Genomic_DNA"/>
</dbReference>
<proteinExistence type="predicted"/>
<reference evidence="2 3" key="1">
    <citation type="submission" date="2023-01" db="EMBL/GenBank/DDBJ databases">
        <title>Cultivation and genomic characterization of new, ubiquitous marine nitrite-oxidizing bacteria from the Nitrospirales.</title>
        <authorList>
            <person name="Mueller A.J."/>
            <person name="Daebeler A."/>
            <person name="Herbold C.W."/>
            <person name="Kirkegaard R.H."/>
            <person name="Daims H."/>
        </authorList>
    </citation>
    <scope>NUCLEOTIDE SEQUENCE [LARGE SCALE GENOMIC DNA]</scope>
    <source>
        <strain evidence="2 3">DK</strain>
    </source>
</reference>
<name>A0AA96JVC9_9BACT</name>
<keyword evidence="3" id="KW-1185">Reference proteome</keyword>
<evidence type="ECO:0000256" key="1">
    <source>
        <dbReference type="SAM" id="MobiDB-lite"/>
    </source>
</evidence>
<dbReference type="AlphaFoldDB" id="A0AA96JVC9"/>